<evidence type="ECO:0000313" key="5">
    <source>
        <dbReference type="Proteomes" id="UP000660265"/>
    </source>
</evidence>
<feature type="region of interest" description="Disordered" evidence="1">
    <location>
        <begin position="291"/>
        <end position="325"/>
    </location>
</feature>
<dbReference type="EMBL" id="BMMV01000007">
    <property type="protein sequence ID" value="GGJ93433.1"/>
    <property type="molecule type" value="Genomic_DNA"/>
</dbReference>
<keyword evidence="5" id="KW-1185">Reference proteome</keyword>
<keyword evidence="3" id="KW-0732">Signal</keyword>
<name>A0ABQ2E7V7_9ACTN</name>
<feature type="signal peptide" evidence="3">
    <location>
        <begin position="1"/>
        <end position="29"/>
    </location>
</feature>
<keyword evidence="2" id="KW-0472">Membrane</keyword>
<feature type="chain" id="PRO_5047167878" description="LPXTG cell wall anchor domain-containing protein" evidence="3">
    <location>
        <begin position="30"/>
        <end position="364"/>
    </location>
</feature>
<dbReference type="RefSeq" id="WP_189107586.1">
    <property type="nucleotide sequence ID" value="NZ_BMMV01000007.1"/>
</dbReference>
<dbReference type="Proteomes" id="UP000660265">
    <property type="component" value="Unassembled WGS sequence"/>
</dbReference>
<evidence type="ECO:0000313" key="4">
    <source>
        <dbReference type="EMBL" id="GGJ93433.1"/>
    </source>
</evidence>
<evidence type="ECO:0000256" key="3">
    <source>
        <dbReference type="SAM" id="SignalP"/>
    </source>
</evidence>
<reference evidence="5" key="1">
    <citation type="journal article" date="2019" name="Int. J. Syst. Evol. Microbiol.">
        <title>The Global Catalogue of Microorganisms (GCM) 10K type strain sequencing project: providing services to taxonomists for standard genome sequencing and annotation.</title>
        <authorList>
            <consortium name="The Broad Institute Genomics Platform"/>
            <consortium name="The Broad Institute Genome Sequencing Center for Infectious Disease"/>
            <person name="Wu L."/>
            <person name="Ma J."/>
        </authorList>
    </citation>
    <scope>NUCLEOTIDE SEQUENCE [LARGE SCALE GENOMIC DNA]</scope>
    <source>
        <strain evidence="5">CGMCC 4.7275</strain>
    </source>
</reference>
<comment type="caution">
    <text evidence="4">The sequence shown here is derived from an EMBL/GenBank/DDBJ whole genome shotgun (WGS) entry which is preliminary data.</text>
</comment>
<keyword evidence="2" id="KW-0812">Transmembrane</keyword>
<gene>
    <name evidence="4" type="ORF">GCM10011583_26100</name>
</gene>
<evidence type="ECO:0008006" key="6">
    <source>
        <dbReference type="Google" id="ProtNLM"/>
    </source>
</evidence>
<organism evidence="4 5">
    <name type="scientific">Streptomyces camponoticapitis</name>
    <dbReference type="NCBI Taxonomy" id="1616125"/>
    <lineage>
        <taxon>Bacteria</taxon>
        <taxon>Bacillati</taxon>
        <taxon>Actinomycetota</taxon>
        <taxon>Actinomycetes</taxon>
        <taxon>Kitasatosporales</taxon>
        <taxon>Streptomycetaceae</taxon>
        <taxon>Streptomyces</taxon>
    </lineage>
</organism>
<protein>
    <recommendedName>
        <fullName evidence="6">LPXTG cell wall anchor domain-containing protein</fullName>
    </recommendedName>
</protein>
<accession>A0ABQ2E7V7</accession>
<feature type="transmembrane region" description="Helical" evidence="2">
    <location>
        <begin position="333"/>
        <end position="355"/>
    </location>
</feature>
<feature type="region of interest" description="Disordered" evidence="1">
    <location>
        <begin position="30"/>
        <end position="145"/>
    </location>
</feature>
<evidence type="ECO:0000256" key="2">
    <source>
        <dbReference type="SAM" id="Phobius"/>
    </source>
</evidence>
<feature type="compositionally biased region" description="Acidic residues" evidence="1">
    <location>
        <begin position="109"/>
        <end position="145"/>
    </location>
</feature>
<feature type="compositionally biased region" description="Acidic residues" evidence="1">
    <location>
        <begin position="53"/>
        <end position="66"/>
    </location>
</feature>
<evidence type="ECO:0000256" key="1">
    <source>
        <dbReference type="SAM" id="MobiDB-lite"/>
    </source>
</evidence>
<sequence length="364" mass="36923">MKLRRAMAVAAATAVMAPAAFLAAPAAYAADGDTGATGTTQNPPDENPPPPSDDGDETPPSDDESEVPPADDQSPPSGDDGVVTPPADEQSPPPGDDEVVTAPGKAEPPAEDDEPATPGGEDDDADDGDENGEEEEPTPPDEECADADFHATLSGLPSAIVAGSGWKKFDLDLDNTNGEEAVSVDLGAVVLYKKDAHGSFESSLTSTYARFEYYDGEKWVNELSEGGSIAGRLLDVEAGETYSLRLRLKIAAKAPAGSAVAIAFAVTVDKGKCALDEKWYSFQVLAAGTEPVDVPPAEPEKGESPADVKPQGGAEPLPAAANGSLAETGSNSLLPAVGTAAGLAVVAGGGLVFALRRRGGDAAA</sequence>
<keyword evidence="2" id="KW-1133">Transmembrane helix</keyword>
<proteinExistence type="predicted"/>